<comment type="caution">
    <text evidence="10">The sequence shown here is derived from an EMBL/GenBank/DDBJ whole genome shotgun (WGS) entry which is preliminary data.</text>
</comment>
<keyword evidence="1" id="KW-0963">Cytoplasm</keyword>
<gene>
    <name evidence="10" type="ORF">AS033_15265</name>
</gene>
<evidence type="ECO:0000256" key="1">
    <source>
        <dbReference type="ARBA" id="ARBA00022490"/>
    </source>
</evidence>
<keyword evidence="2" id="KW-0444">Lipid biosynthesis</keyword>
<evidence type="ECO:0000256" key="6">
    <source>
        <dbReference type="ARBA" id="ARBA00023027"/>
    </source>
</evidence>
<accession>A0A0V8GBE4</accession>
<dbReference type="AlphaFoldDB" id="A0A0V8GBE4"/>
<keyword evidence="6" id="KW-0520">NAD</keyword>
<dbReference type="EMBL" id="LNQL01000007">
    <property type="protein sequence ID" value="KSU47613.1"/>
    <property type="molecule type" value="Genomic_DNA"/>
</dbReference>
<keyword evidence="5" id="KW-0560">Oxidoreductase</keyword>
<organism evidence="10 11">
    <name type="scientific">Exiguobacterium indicum</name>
    <dbReference type="NCBI Taxonomy" id="296995"/>
    <lineage>
        <taxon>Bacteria</taxon>
        <taxon>Bacillati</taxon>
        <taxon>Bacillota</taxon>
        <taxon>Bacilli</taxon>
        <taxon>Bacillales</taxon>
        <taxon>Bacillales Family XII. Incertae Sedis</taxon>
        <taxon>Exiguobacterium</taxon>
    </lineage>
</organism>
<dbReference type="InterPro" id="IPR016205">
    <property type="entry name" value="Glycerol_DH"/>
</dbReference>
<keyword evidence="4" id="KW-0521">NADP</keyword>
<evidence type="ECO:0000313" key="10">
    <source>
        <dbReference type="EMBL" id="KSU47613.1"/>
    </source>
</evidence>
<evidence type="ECO:0000256" key="3">
    <source>
        <dbReference type="ARBA" id="ARBA00022723"/>
    </source>
</evidence>
<evidence type="ECO:0000256" key="8">
    <source>
        <dbReference type="ARBA" id="ARBA00023209"/>
    </source>
</evidence>
<name>A0A0V8GBE4_9BACL</name>
<keyword evidence="9" id="KW-1208">Phospholipid metabolism</keyword>
<evidence type="ECO:0000313" key="11">
    <source>
        <dbReference type="Proteomes" id="UP000053797"/>
    </source>
</evidence>
<keyword evidence="3" id="KW-0479">Metal-binding</keyword>
<evidence type="ECO:0000256" key="5">
    <source>
        <dbReference type="ARBA" id="ARBA00023002"/>
    </source>
</evidence>
<dbReference type="SUPFAM" id="SSF56796">
    <property type="entry name" value="Dehydroquinate synthase-like"/>
    <property type="match status" value="1"/>
</dbReference>
<dbReference type="GO" id="GO:0016614">
    <property type="term" value="F:oxidoreductase activity, acting on CH-OH group of donors"/>
    <property type="evidence" value="ECO:0007669"/>
    <property type="project" value="InterPro"/>
</dbReference>
<protein>
    <recommendedName>
        <fullName evidence="12">Glycerol-1-phosphate dehydrogenase</fullName>
    </recommendedName>
</protein>
<keyword evidence="7" id="KW-0443">Lipid metabolism</keyword>
<evidence type="ECO:0000256" key="9">
    <source>
        <dbReference type="ARBA" id="ARBA00023264"/>
    </source>
</evidence>
<reference evidence="10 11" key="1">
    <citation type="journal article" date="2015" name="Int. J. Syst. Evol. Microbiol.">
        <title>Exiguobacterium enclense sp. nov., isolated from sediment.</title>
        <authorList>
            <person name="Dastager S.G."/>
            <person name="Mawlankar R."/>
            <person name="Sonalkar V.V."/>
            <person name="Thorat M.N."/>
            <person name="Mual P."/>
            <person name="Verma A."/>
            <person name="Krishnamurthi S."/>
            <person name="Tang S.K."/>
            <person name="Li W.J."/>
        </authorList>
    </citation>
    <scope>NUCLEOTIDE SEQUENCE [LARGE SCALE GENOMIC DNA]</scope>
    <source>
        <strain evidence="10 11">NIO-1109</strain>
    </source>
</reference>
<evidence type="ECO:0000256" key="4">
    <source>
        <dbReference type="ARBA" id="ARBA00022857"/>
    </source>
</evidence>
<dbReference type="InterPro" id="IPR032837">
    <property type="entry name" value="G1PDH"/>
</dbReference>
<keyword evidence="8" id="KW-0594">Phospholipid biosynthesis</keyword>
<sequence>MNLEQIQKQVATCSCGNPHHPISIEQINASEKVWQSLVKFVQKKEWRHLLVIADVTTQTVGYSPLQKALMTVGIDVTLVTLSPNKQGDVAADELAVVQVMLELDDSVDALIALGAGTIHDVTRFCAAKAKIPFLSVPTAPSVDGFTSKGAPLIIRGKKITYQLVSPIAVFIPSDIIRDAPRALVAAGVGDMLGKYTSLLDWRFGASDGQEPFCPVVARLTEQALFDCVKALPDIYAEKAEGLDQLMNSLILSGIAMLIFGHSHPASGGEHHLSHYWEMDFLTHERPAVLHGTKVAIATMELIDTYRTMIQEKSNAPMNLEEWANQLPTRQKMESIFNSLQAPIRPEEIGISPLLLASSKREAYRLRVRHTLLKQLSLQTTHFETEERSL</sequence>
<evidence type="ECO:0008006" key="12">
    <source>
        <dbReference type="Google" id="ProtNLM"/>
    </source>
</evidence>
<dbReference type="OrthoDB" id="9763580at2"/>
<dbReference type="Pfam" id="PF13685">
    <property type="entry name" value="Fe-ADH_2"/>
    <property type="match status" value="1"/>
</dbReference>
<evidence type="ECO:0000256" key="2">
    <source>
        <dbReference type="ARBA" id="ARBA00022516"/>
    </source>
</evidence>
<dbReference type="GO" id="GO:0046872">
    <property type="term" value="F:metal ion binding"/>
    <property type="evidence" value="ECO:0007669"/>
    <property type="project" value="UniProtKB-KW"/>
</dbReference>
<proteinExistence type="predicted"/>
<dbReference type="RefSeq" id="WP_058265986.1">
    <property type="nucleotide sequence ID" value="NZ_FMYN01000007.1"/>
</dbReference>
<dbReference type="PANTHER" id="PTHR43616:SF5">
    <property type="entry name" value="GLYCEROL DEHYDROGENASE 1"/>
    <property type="match status" value="1"/>
</dbReference>
<dbReference type="PANTHER" id="PTHR43616">
    <property type="entry name" value="GLYCEROL DEHYDROGENASE"/>
    <property type="match status" value="1"/>
</dbReference>
<dbReference type="GO" id="GO:0008654">
    <property type="term" value="P:phospholipid biosynthetic process"/>
    <property type="evidence" value="ECO:0007669"/>
    <property type="project" value="UniProtKB-KW"/>
</dbReference>
<evidence type="ECO:0000256" key="7">
    <source>
        <dbReference type="ARBA" id="ARBA00023098"/>
    </source>
</evidence>
<dbReference type="Proteomes" id="UP000053797">
    <property type="component" value="Unassembled WGS sequence"/>
</dbReference>
<dbReference type="Gene3D" id="3.40.50.1970">
    <property type="match status" value="1"/>
</dbReference>
<dbReference type="Gene3D" id="1.20.1090.10">
    <property type="entry name" value="Dehydroquinate synthase-like - alpha domain"/>
    <property type="match status" value="1"/>
</dbReference>
<dbReference type="CDD" id="cd08175">
    <property type="entry name" value="G1PDH"/>
    <property type="match status" value="1"/>
</dbReference>